<dbReference type="NCBIfam" id="NF000648">
    <property type="entry name" value="PRK00026.1"/>
    <property type="match status" value="1"/>
</dbReference>
<accession>A0A1V6M067</accession>
<dbReference type="EMBL" id="MJUW02000074">
    <property type="protein sequence ID" value="OQD45791.1"/>
    <property type="molecule type" value="Genomic_DNA"/>
</dbReference>
<gene>
    <name evidence="15" type="primary">trmD</name>
    <name evidence="19" type="ORF">BIY37_06605</name>
</gene>
<evidence type="ECO:0000256" key="12">
    <source>
        <dbReference type="ARBA" id="ARBA00029736"/>
    </source>
</evidence>
<evidence type="ECO:0000256" key="2">
    <source>
        <dbReference type="ARBA" id="ARBA00004496"/>
    </source>
</evidence>
<dbReference type="CDD" id="cd18080">
    <property type="entry name" value="TrmD-like"/>
    <property type="match status" value="1"/>
</dbReference>
<evidence type="ECO:0000256" key="17">
    <source>
        <dbReference type="RuleBase" id="RU003464"/>
    </source>
</evidence>
<dbReference type="InterPro" id="IPR002649">
    <property type="entry name" value="tRNA_m1G_MeTrfase_TrmD"/>
</dbReference>
<dbReference type="InterPro" id="IPR023148">
    <property type="entry name" value="tRNA_m1G_MeTrfase_C_sf"/>
</dbReference>
<evidence type="ECO:0000256" key="7">
    <source>
        <dbReference type="ARBA" id="ARBA00022490"/>
    </source>
</evidence>
<protein>
    <recommendedName>
        <fullName evidence="6 15">tRNA (guanine-N(1)-)-methyltransferase</fullName>
        <ecNumber evidence="5 15">2.1.1.228</ecNumber>
    </recommendedName>
    <alternativeName>
        <fullName evidence="12 15">M1G-methyltransferase</fullName>
    </alternativeName>
    <alternativeName>
        <fullName evidence="13 15">tRNA [GM37] methyltransferase</fullName>
    </alternativeName>
</protein>
<evidence type="ECO:0000256" key="14">
    <source>
        <dbReference type="ARBA" id="ARBA00047783"/>
    </source>
</evidence>
<evidence type="ECO:0000256" key="13">
    <source>
        <dbReference type="ARBA" id="ARBA00033392"/>
    </source>
</evidence>
<evidence type="ECO:0000256" key="3">
    <source>
        <dbReference type="ARBA" id="ARBA00007630"/>
    </source>
</evidence>
<dbReference type="AlphaFoldDB" id="A0A1V6M067"/>
<evidence type="ECO:0000256" key="4">
    <source>
        <dbReference type="ARBA" id="ARBA00011738"/>
    </source>
</evidence>
<evidence type="ECO:0000256" key="16">
    <source>
        <dbReference type="PIRSR" id="PIRSR000386-1"/>
    </source>
</evidence>
<evidence type="ECO:0000256" key="10">
    <source>
        <dbReference type="ARBA" id="ARBA00022691"/>
    </source>
</evidence>
<dbReference type="Gene3D" id="3.40.1280.10">
    <property type="match status" value="1"/>
</dbReference>
<name>A0A1V6M067_9BACT</name>
<evidence type="ECO:0000256" key="8">
    <source>
        <dbReference type="ARBA" id="ARBA00022603"/>
    </source>
</evidence>
<dbReference type="FunFam" id="1.10.1270.20:FF:000001">
    <property type="entry name" value="tRNA (guanine-N(1)-)-methyltransferase"/>
    <property type="match status" value="1"/>
</dbReference>
<dbReference type="PANTHER" id="PTHR46417:SF1">
    <property type="entry name" value="TRNA (GUANINE-N(1)-)-METHYLTRANSFERASE"/>
    <property type="match status" value="1"/>
</dbReference>
<evidence type="ECO:0000313" key="20">
    <source>
        <dbReference type="Proteomes" id="UP000242219"/>
    </source>
</evidence>
<comment type="caution">
    <text evidence="19">The sequence shown here is derived from an EMBL/GenBank/DDBJ whole genome shotgun (WGS) entry which is preliminary data.</text>
</comment>
<dbReference type="Pfam" id="PF01746">
    <property type="entry name" value="tRNA_m1G_MT"/>
    <property type="match status" value="1"/>
</dbReference>
<comment type="subunit">
    <text evidence="4 15 17">Homodimer.</text>
</comment>
<dbReference type="GO" id="GO:0005829">
    <property type="term" value="C:cytosol"/>
    <property type="evidence" value="ECO:0007669"/>
    <property type="project" value="TreeGrafter"/>
</dbReference>
<evidence type="ECO:0000256" key="5">
    <source>
        <dbReference type="ARBA" id="ARBA00012807"/>
    </source>
</evidence>
<evidence type="ECO:0000256" key="15">
    <source>
        <dbReference type="HAMAP-Rule" id="MF_00605"/>
    </source>
</evidence>
<dbReference type="NCBIfam" id="TIGR00088">
    <property type="entry name" value="trmD"/>
    <property type="match status" value="1"/>
</dbReference>
<dbReference type="FunFam" id="3.40.1280.10:FF:000001">
    <property type="entry name" value="tRNA (guanine-N(1)-)-methyltransferase"/>
    <property type="match status" value="1"/>
</dbReference>
<sequence length="227" mass="25976">MRIDIITLFPEMFENVLGHSILKIAKEKNIVQYLLFNIREHADNKRCVDDRPYGGGPGMVIKPEPVFNTIEAIEQQTDIRSKKILLTPQGCRFTQAIAKELAKEPYLMLICGHYEGFDERIRMGLDVQEISVGDFVLSGGELPAMVIIDAVVRLIPGVLGDLSSVINESFTDDLLEHPQYTRPAEYRGMKVPEVLVSGHHQKIKEWQRDHAIQRTRERRPDLFEKKP</sequence>
<organism evidence="19 20">
    <name type="scientific">Candidatus Brocadia sapporoensis</name>
    <dbReference type="NCBI Taxonomy" id="392547"/>
    <lineage>
        <taxon>Bacteria</taxon>
        <taxon>Pseudomonadati</taxon>
        <taxon>Planctomycetota</taxon>
        <taxon>Candidatus Brocadiia</taxon>
        <taxon>Candidatus Brocadiales</taxon>
        <taxon>Candidatus Brocadiaceae</taxon>
        <taxon>Candidatus Brocadia</taxon>
    </lineage>
</organism>
<keyword evidence="10 15" id="KW-0949">S-adenosyl-L-methionine</keyword>
<keyword evidence="11 15" id="KW-0819">tRNA processing</keyword>
<comment type="subcellular location">
    <subcellularLocation>
        <location evidence="2 15 17">Cytoplasm</location>
    </subcellularLocation>
</comment>
<dbReference type="InterPro" id="IPR029028">
    <property type="entry name" value="Alpha/beta_knot_MTases"/>
</dbReference>
<feature type="binding site" evidence="15 16">
    <location>
        <position position="112"/>
    </location>
    <ligand>
        <name>S-adenosyl-L-methionine</name>
        <dbReference type="ChEBI" id="CHEBI:59789"/>
    </ligand>
</feature>
<dbReference type="InterPro" id="IPR016009">
    <property type="entry name" value="tRNA_MeTrfase_TRMD/TRM10"/>
</dbReference>
<evidence type="ECO:0000313" key="19">
    <source>
        <dbReference type="EMBL" id="OQD45791.1"/>
    </source>
</evidence>
<evidence type="ECO:0000259" key="18">
    <source>
        <dbReference type="Pfam" id="PF01746"/>
    </source>
</evidence>
<dbReference type="RefSeq" id="WP_070067035.1">
    <property type="nucleotide sequence ID" value="NZ_MJUW02000074.1"/>
</dbReference>
<feature type="domain" description="tRNA methyltransferase TRMD/TRM10-type" evidence="18">
    <location>
        <begin position="1"/>
        <end position="225"/>
    </location>
</feature>
<keyword evidence="8 15" id="KW-0489">Methyltransferase</keyword>
<dbReference type="Gene3D" id="1.10.1270.20">
    <property type="entry name" value="tRNA(m1g37)methyltransferase, domain 2"/>
    <property type="match status" value="1"/>
</dbReference>
<dbReference type="GO" id="GO:0002939">
    <property type="term" value="P:tRNA N1-guanine methylation"/>
    <property type="evidence" value="ECO:0007669"/>
    <property type="project" value="TreeGrafter"/>
</dbReference>
<comment type="similarity">
    <text evidence="3 15 17">Belongs to the RNA methyltransferase TrmD family.</text>
</comment>
<dbReference type="EC" id="2.1.1.228" evidence="5 15"/>
<evidence type="ECO:0000256" key="11">
    <source>
        <dbReference type="ARBA" id="ARBA00022694"/>
    </source>
</evidence>
<dbReference type="GO" id="GO:0052906">
    <property type="term" value="F:tRNA (guanine(37)-N1)-methyltransferase activity"/>
    <property type="evidence" value="ECO:0007669"/>
    <property type="project" value="UniProtKB-UniRule"/>
</dbReference>
<keyword evidence="20" id="KW-1185">Reference proteome</keyword>
<proteinExistence type="inferred from homology"/>
<dbReference type="PIRSF" id="PIRSF000386">
    <property type="entry name" value="tRNA_mtase"/>
    <property type="match status" value="1"/>
</dbReference>
<dbReference type="HAMAP" id="MF_00605">
    <property type="entry name" value="TrmD"/>
    <property type="match status" value="1"/>
</dbReference>
<comment type="catalytic activity">
    <reaction evidence="14 15 17">
        <text>guanosine(37) in tRNA + S-adenosyl-L-methionine = N(1)-methylguanosine(37) in tRNA + S-adenosyl-L-homocysteine + H(+)</text>
        <dbReference type="Rhea" id="RHEA:36899"/>
        <dbReference type="Rhea" id="RHEA-COMP:10145"/>
        <dbReference type="Rhea" id="RHEA-COMP:10147"/>
        <dbReference type="ChEBI" id="CHEBI:15378"/>
        <dbReference type="ChEBI" id="CHEBI:57856"/>
        <dbReference type="ChEBI" id="CHEBI:59789"/>
        <dbReference type="ChEBI" id="CHEBI:73542"/>
        <dbReference type="ChEBI" id="CHEBI:74269"/>
        <dbReference type="EC" id="2.1.1.228"/>
    </reaction>
</comment>
<keyword evidence="7 15" id="KW-0963">Cytoplasm</keyword>
<comment type="function">
    <text evidence="1 15 17">Specifically methylates guanosine-37 in various tRNAs.</text>
</comment>
<dbReference type="Proteomes" id="UP000242219">
    <property type="component" value="Unassembled WGS sequence"/>
</dbReference>
<reference evidence="19 20" key="1">
    <citation type="journal article" date="2016" name="Genome Announc.">
        <title>Draft Genome Sequence of the Anaerobic Ammonium-Oxidizing Bacterium 'Candidatus Brocadia sp. 40'.</title>
        <authorList>
            <person name="Ali M."/>
            <person name="Haroon M.F."/>
            <person name="Narita Y."/>
            <person name="Zhang L."/>
            <person name="Rangel Shaw D."/>
            <person name="Okabe S."/>
            <person name="Saikaly P.E."/>
        </authorList>
    </citation>
    <scope>NUCLEOTIDE SEQUENCE [LARGE SCALE GENOMIC DNA]</scope>
    <source>
        <strain evidence="19 20">40</strain>
    </source>
</reference>
<evidence type="ECO:0000256" key="9">
    <source>
        <dbReference type="ARBA" id="ARBA00022679"/>
    </source>
</evidence>
<keyword evidence="9 15" id="KW-0808">Transferase</keyword>
<feature type="binding site" evidence="15 16">
    <location>
        <begin position="132"/>
        <end position="137"/>
    </location>
    <ligand>
        <name>S-adenosyl-L-methionine</name>
        <dbReference type="ChEBI" id="CHEBI:59789"/>
    </ligand>
</feature>
<dbReference type="PANTHER" id="PTHR46417">
    <property type="entry name" value="TRNA (GUANINE-N(1)-)-METHYLTRANSFERASE"/>
    <property type="match status" value="1"/>
</dbReference>
<dbReference type="InterPro" id="IPR029026">
    <property type="entry name" value="tRNA_m1G_MTases_N"/>
</dbReference>
<evidence type="ECO:0000256" key="1">
    <source>
        <dbReference type="ARBA" id="ARBA00002634"/>
    </source>
</evidence>
<evidence type="ECO:0000256" key="6">
    <source>
        <dbReference type="ARBA" id="ARBA00014679"/>
    </source>
</evidence>
<dbReference type="SUPFAM" id="SSF75217">
    <property type="entry name" value="alpha/beta knot"/>
    <property type="match status" value="1"/>
</dbReference>